<dbReference type="GO" id="GO:0008270">
    <property type="term" value="F:zinc ion binding"/>
    <property type="evidence" value="ECO:0007669"/>
    <property type="project" value="UniProtKB-KW"/>
</dbReference>
<feature type="region of interest" description="Disordered" evidence="2">
    <location>
        <begin position="362"/>
        <end position="393"/>
    </location>
</feature>
<proteinExistence type="predicted"/>
<feature type="domain" description="RING-type" evidence="3">
    <location>
        <begin position="10"/>
        <end position="49"/>
    </location>
</feature>
<protein>
    <recommendedName>
        <fullName evidence="3">RING-type domain-containing protein</fullName>
    </recommendedName>
</protein>
<feature type="region of interest" description="Disordered" evidence="2">
    <location>
        <begin position="669"/>
        <end position="714"/>
    </location>
</feature>
<feature type="region of interest" description="Disordered" evidence="2">
    <location>
        <begin position="58"/>
        <end position="121"/>
    </location>
</feature>
<feature type="compositionally biased region" description="Low complexity" evidence="2">
    <location>
        <begin position="59"/>
        <end position="70"/>
    </location>
</feature>
<feature type="region of interest" description="Disordered" evidence="2">
    <location>
        <begin position="576"/>
        <end position="653"/>
    </location>
</feature>
<accession>A0ABD3NF94</accession>
<dbReference type="InterPro" id="IPR001841">
    <property type="entry name" value="Znf_RING"/>
</dbReference>
<feature type="compositionally biased region" description="Polar residues" evidence="2">
    <location>
        <begin position="626"/>
        <end position="653"/>
    </location>
</feature>
<keyword evidence="1" id="KW-0862">Zinc</keyword>
<keyword evidence="5" id="KW-1185">Reference proteome</keyword>
<dbReference type="InterPro" id="IPR013083">
    <property type="entry name" value="Znf_RING/FYVE/PHD"/>
</dbReference>
<dbReference type="EMBL" id="JALLPJ020001230">
    <property type="protein sequence ID" value="KAL3773527.1"/>
    <property type="molecule type" value="Genomic_DNA"/>
</dbReference>
<keyword evidence="1" id="KW-0479">Metal-binding</keyword>
<dbReference type="Gene3D" id="3.30.40.10">
    <property type="entry name" value="Zinc/RING finger domain, C3HC4 (zinc finger)"/>
    <property type="match status" value="1"/>
</dbReference>
<sequence length="714" mass="77213">MASSAFSFHCMICFEEFDPLTNYPVVLPCGHTYVCIECANRLDKCMECREPLITKIEVPSTPSSSSLSSPANETIKENVATPSRYSYASSSTASRRSYPNQQYNRGKYSQHQHPPPQKTYITKRLPLPKNAVLLSLIQASEPARRRHAEEIQPDLPPVLPTSPSEEEAKNHPTNNAAKVPQDSPKTVKFNKPSPLFLDSTTTISPVSVHFDDNHHGMHSMMLDPDDDEEHKIRVGTYLSGGPCGTYAVAAKTGLLVYPTLFEHSLQREEDGVSRDVENMVKNSYRNKFFSKNKGEGKKRGCGLPRSASCASSPGVGGMGISGGACTSNNLDKTAEITLGTYDADEMSEENVAVEAQFSSGMRCGGEVGGDAEDEESLRGEAMSDPGGSSLITSPTDMLALSTLRKGVGGGGKPLCPPRSFGDSTVETNADPALSATLKLRRQFSLGSGADSNLGAGDPDFDRSLIRLKYGDRVQVVSMDSRGWVKLARGYGYIRLENDKQLVKVGGTSDKACQIEAMLHELSLERNRLKHEQKKLEHLSAGLMIDLQCSLLTSDDTVIVQAPEGLALMVPGRVDRQTSNASKDDLDINTKSRTGGLTPIRPPPASTTTSTTETQPHEIRTVKSHSPGRNYSTFTPPSPPYNQTTPGGSAVSSYATTPTRVNFRTGLSGHRALSSSHSHPHDFIQPIGPSRSMSNHNGASLGSKKSSSFRGRSIY</sequence>
<feature type="compositionally biased region" description="Low complexity" evidence="2">
    <location>
        <begin position="80"/>
        <end position="99"/>
    </location>
</feature>
<evidence type="ECO:0000256" key="1">
    <source>
        <dbReference type="PROSITE-ProRule" id="PRU00175"/>
    </source>
</evidence>
<gene>
    <name evidence="4" type="ORF">ACHAWO_000523</name>
</gene>
<name>A0ABD3NF94_9STRA</name>
<reference evidence="4 5" key="1">
    <citation type="submission" date="2024-10" db="EMBL/GenBank/DDBJ databases">
        <title>Updated reference genomes for cyclostephanoid diatoms.</title>
        <authorList>
            <person name="Roberts W.R."/>
            <person name="Alverson A.J."/>
        </authorList>
    </citation>
    <scope>NUCLEOTIDE SEQUENCE [LARGE SCALE GENOMIC DNA]</scope>
    <source>
        <strain evidence="4 5">AJA010-31</strain>
    </source>
</reference>
<evidence type="ECO:0000259" key="3">
    <source>
        <dbReference type="PROSITE" id="PS50089"/>
    </source>
</evidence>
<dbReference type="SMART" id="SM00184">
    <property type="entry name" value="RING"/>
    <property type="match status" value="1"/>
</dbReference>
<keyword evidence="1" id="KW-0863">Zinc-finger</keyword>
<dbReference type="Proteomes" id="UP001530400">
    <property type="component" value="Unassembled WGS sequence"/>
</dbReference>
<feature type="compositionally biased region" description="Low complexity" evidence="2">
    <location>
        <begin position="699"/>
        <end position="714"/>
    </location>
</feature>
<dbReference type="Pfam" id="PF13920">
    <property type="entry name" value="zf-C3HC4_3"/>
    <property type="match status" value="1"/>
</dbReference>
<dbReference type="SUPFAM" id="SSF57850">
    <property type="entry name" value="RING/U-box"/>
    <property type="match status" value="1"/>
</dbReference>
<dbReference type="CDD" id="cd16449">
    <property type="entry name" value="RING-HC"/>
    <property type="match status" value="1"/>
</dbReference>
<evidence type="ECO:0000313" key="5">
    <source>
        <dbReference type="Proteomes" id="UP001530400"/>
    </source>
</evidence>
<feature type="compositionally biased region" description="Polar residues" evidence="2">
    <location>
        <begin position="100"/>
        <end position="112"/>
    </location>
</feature>
<comment type="caution">
    <text evidence="4">The sequence shown here is derived from an EMBL/GenBank/DDBJ whole genome shotgun (WGS) entry which is preliminary data.</text>
</comment>
<dbReference type="PROSITE" id="PS50089">
    <property type="entry name" value="ZF_RING_2"/>
    <property type="match status" value="1"/>
</dbReference>
<dbReference type="AlphaFoldDB" id="A0ABD3NF94"/>
<evidence type="ECO:0000256" key="2">
    <source>
        <dbReference type="SAM" id="MobiDB-lite"/>
    </source>
</evidence>
<organism evidence="4 5">
    <name type="scientific">Cyclotella atomus</name>
    <dbReference type="NCBI Taxonomy" id="382360"/>
    <lineage>
        <taxon>Eukaryota</taxon>
        <taxon>Sar</taxon>
        <taxon>Stramenopiles</taxon>
        <taxon>Ochrophyta</taxon>
        <taxon>Bacillariophyta</taxon>
        <taxon>Coscinodiscophyceae</taxon>
        <taxon>Thalassiosirophycidae</taxon>
        <taxon>Stephanodiscales</taxon>
        <taxon>Stephanodiscaceae</taxon>
        <taxon>Cyclotella</taxon>
    </lineage>
</organism>
<feature type="region of interest" description="Disordered" evidence="2">
    <location>
        <begin position="144"/>
        <end position="186"/>
    </location>
</feature>
<evidence type="ECO:0000313" key="4">
    <source>
        <dbReference type="EMBL" id="KAL3773527.1"/>
    </source>
</evidence>